<accession>A0A397UJT2</accession>
<reference evidence="1 2" key="1">
    <citation type="submission" date="2018-06" db="EMBL/GenBank/DDBJ databases">
        <title>Comparative genomics reveals the genomic features of Rhizophagus irregularis, R. cerebriforme, R. diaphanum and Gigaspora rosea, and their symbiotic lifestyle signature.</title>
        <authorList>
            <person name="Morin E."/>
            <person name="San Clemente H."/>
            <person name="Chen E.C.H."/>
            <person name="De La Providencia I."/>
            <person name="Hainaut M."/>
            <person name="Kuo A."/>
            <person name="Kohler A."/>
            <person name="Murat C."/>
            <person name="Tang N."/>
            <person name="Roy S."/>
            <person name="Loubradou J."/>
            <person name="Henrissat B."/>
            <person name="Grigoriev I.V."/>
            <person name="Corradi N."/>
            <person name="Roux C."/>
            <person name="Martin F.M."/>
        </authorList>
    </citation>
    <scope>NUCLEOTIDE SEQUENCE [LARGE SCALE GENOMIC DNA]</scope>
    <source>
        <strain evidence="1 2">DAOM 194757</strain>
    </source>
</reference>
<dbReference type="EMBL" id="QKWP01001631">
    <property type="protein sequence ID" value="RIB07593.1"/>
    <property type="molecule type" value="Genomic_DNA"/>
</dbReference>
<sequence>MAKDAKRPDTSYPSSTNLVVKIWIHFEGTPDPNKLEANISQVRDLADFKRILKNEFEPLKKVIPQNIQFLNNNNTPLLPDTSLQTLADSTTAKTPLLVRYPLSDANSKCKIPHTSGSLSLLREEVVKRFKELQTEEFYFFNDEIKDEIRNEYNFNILVSETEPNACQGLT</sequence>
<dbReference type="OrthoDB" id="2440063at2759"/>
<evidence type="ECO:0000313" key="1">
    <source>
        <dbReference type="EMBL" id="RIB07593.1"/>
    </source>
</evidence>
<dbReference type="Proteomes" id="UP000266673">
    <property type="component" value="Unassembled WGS sequence"/>
</dbReference>
<name>A0A397UJT2_9GLOM</name>
<comment type="caution">
    <text evidence="1">The sequence shown here is derived from an EMBL/GenBank/DDBJ whole genome shotgun (WGS) entry which is preliminary data.</text>
</comment>
<gene>
    <name evidence="1" type="ORF">C2G38_2273787</name>
</gene>
<keyword evidence="2" id="KW-1185">Reference proteome</keyword>
<organism evidence="1 2">
    <name type="scientific">Gigaspora rosea</name>
    <dbReference type="NCBI Taxonomy" id="44941"/>
    <lineage>
        <taxon>Eukaryota</taxon>
        <taxon>Fungi</taxon>
        <taxon>Fungi incertae sedis</taxon>
        <taxon>Mucoromycota</taxon>
        <taxon>Glomeromycotina</taxon>
        <taxon>Glomeromycetes</taxon>
        <taxon>Diversisporales</taxon>
        <taxon>Gigasporaceae</taxon>
        <taxon>Gigaspora</taxon>
    </lineage>
</organism>
<proteinExistence type="predicted"/>
<dbReference type="AlphaFoldDB" id="A0A397UJT2"/>
<protein>
    <submittedName>
        <fullName evidence="1">Uncharacterized protein</fullName>
    </submittedName>
</protein>
<evidence type="ECO:0000313" key="2">
    <source>
        <dbReference type="Proteomes" id="UP000266673"/>
    </source>
</evidence>